<evidence type="ECO:0000313" key="2">
    <source>
        <dbReference type="EMBL" id="KJX98387.1"/>
    </source>
</evidence>
<dbReference type="Proteomes" id="UP000033647">
    <property type="component" value="Unassembled WGS sequence"/>
</dbReference>
<protein>
    <submittedName>
        <fullName evidence="2">Uncharacterized protein</fullName>
    </submittedName>
</protein>
<evidence type="ECO:0000313" key="3">
    <source>
        <dbReference type="Proteomes" id="UP000033647"/>
    </source>
</evidence>
<gene>
    <name evidence="2" type="ORF">TI39_contig414g00009</name>
</gene>
<keyword evidence="3" id="KW-1185">Reference proteome</keyword>
<accession>A0A0F4GMT3</accession>
<dbReference type="AlphaFoldDB" id="A0A0F4GMT3"/>
<evidence type="ECO:0000256" key="1">
    <source>
        <dbReference type="SAM" id="MobiDB-lite"/>
    </source>
</evidence>
<feature type="region of interest" description="Disordered" evidence="1">
    <location>
        <begin position="1"/>
        <end position="29"/>
    </location>
</feature>
<sequence length="248" mass="27551">MPQPLRRSASIESFRLSTRTERKVQRPQPSLMSIPPELRLRILGYLVNGGRAIDSDAAGHTCIHTGNGTRFYLHRRRLNCPCTELVWPLAVNKTLFAEAIPVLYSTTELHVCLPANGTFKFVKNEPTTVARKLPRYAYPHIRRIALIGCLDNISGLTSRDEGTGQMYDRHGFHVRAEELHDVVSLSRAENVRLKVPCILPGVVMAKAPGVIEASTLGTEIREKLTAVLDARVQALSFDMSVKDISDGV</sequence>
<proteinExistence type="predicted"/>
<reference evidence="2 3" key="1">
    <citation type="submission" date="2015-03" db="EMBL/GenBank/DDBJ databases">
        <title>RNA-seq based gene annotation and comparative genomics of four Zymoseptoria species reveal species-specific pathogenicity related genes and transposable element activity.</title>
        <authorList>
            <person name="Grandaubert J."/>
            <person name="Bhattacharyya A."/>
            <person name="Stukenbrock E.H."/>
        </authorList>
    </citation>
    <scope>NUCLEOTIDE SEQUENCE [LARGE SCALE GENOMIC DNA]</scope>
    <source>
        <strain evidence="2 3">Zb18110</strain>
    </source>
</reference>
<dbReference type="STRING" id="1047168.A0A0F4GMT3"/>
<dbReference type="OrthoDB" id="62952at2759"/>
<organism evidence="2 3">
    <name type="scientific">Zymoseptoria brevis</name>
    <dbReference type="NCBI Taxonomy" id="1047168"/>
    <lineage>
        <taxon>Eukaryota</taxon>
        <taxon>Fungi</taxon>
        <taxon>Dikarya</taxon>
        <taxon>Ascomycota</taxon>
        <taxon>Pezizomycotina</taxon>
        <taxon>Dothideomycetes</taxon>
        <taxon>Dothideomycetidae</taxon>
        <taxon>Mycosphaerellales</taxon>
        <taxon>Mycosphaerellaceae</taxon>
        <taxon>Zymoseptoria</taxon>
    </lineage>
</organism>
<dbReference type="EMBL" id="LAFY01000406">
    <property type="protein sequence ID" value="KJX98387.1"/>
    <property type="molecule type" value="Genomic_DNA"/>
</dbReference>
<comment type="caution">
    <text evidence="2">The sequence shown here is derived from an EMBL/GenBank/DDBJ whole genome shotgun (WGS) entry which is preliminary data.</text>
</comment>
<name>A0A0F4GMT3_9PEZI</name>